<reference evidence="1" key="1">
    <citation type="submission" date="2020-07" db="EMBL/GenBank/DDBJ databases">
        <title>Description of Mycobacterium gordonae subsp. intergordonae subsp.nov. and Mycobacterium gordonae subsp. gordonae subsp. nov.</title>
        <authorList>
            <person name="Huang H."/>
        </authorList>
    </citation>
    <scope>NUCLEOTIDE SEQUENCE [LARGE SCALE GENOMIC DNA]</scope>
    <source>
        <strain evidence="1">24T</strain>
    </source>
</reference>
<accession>A0A7D6E7J3</accession>
<protein>
    <submittedName>
        <fullName evidence="1">Uncharacterized protein</fullName>
    </submittedName>
</protein>
<sequence length="56" mass="5903">MVASLLRGQARQALPGLVPPTGQPVYLTHQHVDDLADAGECSTLVLLGAYTGMRGR</sequence>
<gene>
    <name evidence="1" type="ORF">H0P51_08980</name>
</gene>
<dbReference type="EMBL" id="CP059165">
    <property type="protein sequence ID" value="QLL09002.1"/>
    <property type="molecule type" value="Genomic_DNA"/>
</dbReference>
<dbReference type="KEGG" id="mgor:H0P51_08980"/>
<dbReference type="AlphaFoldDB" id="A0A7D6E7J3"/>
<evidence type="ECO:0000313" key="1">
    <source>
        <dbReference type="EMBL" id="QLL09002.1"/>
    </source>
</evidence>
<reference evidence="1" key="2">
    <citation type="submission" date="2020-07" db="EMBL/GenBank/DDBJ databases">
        <authorList>
            <person name="Yu X."/>
        </authorList>
    </citation>
    <scope>NUCLEOTIDE SEQUENCE [LARGE SCALE GENOMIC DNA]</scope>
    <source>
        <strain evidence="1">24T</strain>
    </source>
</reference>
<dbReference type="RefSeq" id="WP_180917587.1">
    <property type="nucleotide sequence ID" value="NZ_CP059165.1"/>
</dbReference>
<organism evidence="1 2">
    <name type="scientific">Mycobacterium vicinigordonae</name>
    <dbReference type="NCBI Taxonomy" id="1719132"/>
    <lineage>
        <taxon>Bacteria</taxon>
        <taxon>Bacillati</taxon>
        <taxon>Actinomycetota</taxon>
        <taxon>Actinomycetes</taxon>
        <taxon>Mycobacteriales</taxon>
        <taxon>Mycobacteriaceae</taxon>
        <taxon>Mycobacterium</taxon>
    </lineage>
</organism>
<evidence type="ECO:0000313" key="2">
    <source>
        <dbReference type="Proteomes" id="UP000510682"/>
    </source>
</evidence>
<keyword evidence="2" id="KW-1185">Reference proteome</keyword>
<name>A0A7D6E7J3_9MYCO</name>
<proteinExistence type="predicted"/>
<dbReference type="Proteomes" id="UP000510682">
    <property type="component" value="Chromosome"/>
</dbReference>